<organism evidence="3 4">
    <name type="scientific">Nocardioides massiliensis</name>
    <dbReference type="NCBI Taxonomy" id="1325935"/>
    <lineage>
        <taxon>Bacteria</taxon>
        <taxon>Bacillati</taxon>
        <taxon>Actinomycetota</taxon>
        <taxon>Actinomycetes</taxon>
        <taxon>Propionibacteriales</taxon>
        <taxon>Nocardioidaceae</taxon>
        <taxon>Nocardioides</taxon>
    </lineage>
</organism>
<dbReference type="InterPro" id="IPR001279">
    <property type="entry name" value="Metallo-B-lactamas"/>
</dbReference>
<dbReference type="InterPro" id="IPR050114">
    <property type="entry name" value="UPF0173_UPF0282_UlaG_hydrolase"/>
</dbReference>
<sequence>MTTPAAPTTRRTVLRGAASLGAVPFLLPVGTADAAPRRKRPPRAPRAMVRARRRIFGAANVHTRTGAVRRDRVLLSWVGCAGFALAIDGEVLLLDAWLPRGIHGGRVPTSVAELAALRPRAILIGHGHFDHAADAHRIAELSGAVVVGTAQHIAQVRAKASTKVRGLVVGDEADPHGTVRRARLGSVRLTAVRHPHSTPKPPDLSDPHLPLLPIPDPLTPLLHPPTLDDCAGLLTGLVEDAEGGSLLYQLRVPGFTLVWHDTVGPLKEDAPRVRRVLRRLPRPDLHVGAIQGFGQITNGLRDVRHYVEDVGGTVFVPSHHDDWGAPLIASPGSGYRGPLETEFRRIPEARRPRLRFLSDPHDYVRPDRLTFTRRGRHSRW</sequence>
<dbReference type="EMBL" id="JAUSQM010000001">
    <property type="protein sequence ID" value="MDP9822256.1"/>
    <property type="molecule type" value="Genomic_DNA"/>
</dbReference>
<accession>A0ABT9NPM5</accession>
<feature type="domain" description="Metallo-beta-lactamase" evidence="2">
    <location>
        <begin position="112"/>
        <end position="202"/>
    </location>
</feature>
<dbReference type="PROSITE" id="PS51318">
    <property type="entry name" value="TAT"/>
    <property type="match status" value="1"/>
</dbReference>
<dbReference type="RefSeq" id="WP_306825079.1">
    <property type="nucleotide sequence ID" value="NZ_JAUSQM010000001.1"/>
</dbReference>
<dbReference type="Gene3D" id="3.60.15.10">
    <property type="entry name" value="Ribonuclease Z/Hydroxyacylglutathione hydrolase-like"/>
    <property type="match status" value="1"/>
</dbReference>
<dbReference type="PANTHER" id="PTHR43546:SF3">
    <property type="entry name" value="UPF0173 METAL-DEPENDENT HYDROLASE MJ1163"/>
    <property type="match status" value="1"/>
</dbReference>
<keyword evidence="4" id="KW-1185">Reference proteome</keyword>
<dbReference type="Proteomes" id="UP001240447">
    <property type="component" value="Unassembled WGS sequence"/>
</dbReference>
<feature type="signal peptide" evidence="1">
    <location>
        <begin position="1"/>
        <end position="34"/>
    </location>
</feature>
<reference evidence="3 4" key="1">
    <citation type="submission" date="2023-07" db="EMBL/GenBank/DDBJ databases">
        <title>Sequencing the genomes of 1000 actinobacteria strains.</title>
        <authorList>
            <person name="Klenk H.-P."/>
        </authorList>
    </citation>
    <scope>NUCLEOTIDE SEQUENCE [LARGE SCALE GENOMIC DNA]</scope>
    <source>
        <strain evidence="3 4">GD13</strain>
    </source>
</reference>
<proteinExistence type="predicted"/>
<dbReference type="InterPro" id="IPR036866">
    <property type="entry name" value="RibonucZ/Hydroxyglut_hydro"/>
</dbReference>
<gene>
    <name evidence="3" type="ORF">J2S59_002065</name>
</gene>
<evidence type="ECO:0000259" key="2">
    <source>
        <dbReference type="Pfam" id="PF00753"/>
    </source>
</evidence>
<dbReference type="PANTHER" id="PTHR43546">
    <property type="entry name" value="UPF0173 METAL-DEPENDENT HYDROLASE MJ1163-RELATED"/>
    <property type="match status" value="1"/>
</dbReference>
<comment type="caution">
    <text evidence="3">The sequence shown here is derived from an EMBL/GenBank/DDBJ whole genome shotgun (WGS) entry which is preliminary data.</text>
</comment>
<dbReference type="SUPFAM" id="SSF56281">
    <property type="entry name" value="Metallo-hydrolase/oxidoreductase"/>
    <property type="match status" value="1"/>
</dbReference>
<name>A0ABT9NPM5_9ACTN</name>
<evidence type="ECO:0000256" key="1">
    <source>
        <dbReference type="SAM" id="SignalP"/>
    </source>
</evidence>
<evidence type="ECO:0000313" key="3">
    <source>
        <dbReference type="EMBL" id="MDP9822256.1"/>
    </source>
</evidence>
<keyword evidence="1" id="KW-0732">Signal</keyword>
<evidence type="ECO:0000313" key="4">
    <source>
        <dbReference type="Proteomes" id="UP001240447"/>
    </source>
</evidence>
<dbReference type="InterPro" id="IPR006311">
    <property type="entry name" value="TAT_signal"/>
</dbReference>
<dbReference type="Pfam" id="PF00753">
    <property type="entry name" value="Lactamase_B"/>
    <property type="match status" value="1"/>
</dbReference>
<protein>
    <recommendedName>
        <fullName evidence="2">Metallo-beta-lactamase domain-containing protein</fullName>
    </recommendedName>
</protein>
<feature type="chain" id="PRO_5046431393" description="Metallo-beta-lactamase domain-containing protein" evidence="1">
    <location>
        <begin position="35"/>
        <end position="380"/>
    </location>
</feature>